<organism evidence="2">
    <name type="scientific">marine sediment metagenome</name>
    <dbReference type="NCBI Taxonomy" id="412755"/>
    <lineage>
        <taxon>unclassified sequences</taxon>
        <taxon>metagenomes</taxon>
        <taxon>ecological metagenomes</taxon>
    </lineage>
</organism>
<feature type="transmembrane region" description="Helical" evidence="1">
    <location>
        <begin position="23"/>
        <end position="47"/>
    </location>
</feature>
<dbReference type="EMBL" id="LAZR01022479">
    <property type="protein sequence ID" value="KKL81725.1"/>
    <property type="molecule type" value="Genomic_DNA"/>
</dbReference>
<dbReference type="AlphaFoldDB" id="A0A0F9HJ74"/>
<comment type="caution">
    <text evidence="2">The sequence shown here is derived from an EMBL/GenBank/DDBJ whole genome shotgun (WGS) entry which is preliminary data.</text>
</comment>
<proteinExistence type="predicted"/>
<evidence type="ECO:0000256" key="1">
    <source>
        <dbReference type="SAM" id="Phobius"/>
    </source>
</evidence>
<keyword evidence="1" id="KW-0812">Transmembrane</keyword>
<name>A0A0F9HJ74_9ZZZZ</name>
<reference evidence="2" key="1">
    <citation type="journal article" date="2015" name="Nature">
        <title>Complex archaea that bridge the gap between prokaryotes and eukaryotes.</title>
        <authorList>
            <person name="Spang A."/>
            <person name="Saw J.H."/>
            <person name="Jorgensen S.L."/>
            <person name="Zaremba-Niedzwiedzka K."/>
            <person name="Martijn J."/>
            <person name="Lind A.E."/>
            <person name="van Eijk R."/>
            <person name="Schleper C."/>
            <person name="Guy L."/>
            <person name="Ettema T.J."/>
        </authorList>
    </citation>
    <scope>NUCLEOTIDE SEQUENCE</scope>
</reference>
<keyword evidence="1" id="KW-0472">Membrane</keyword>
<gene>
    <name evidence="2" type="ORF">LCGC14_1991870</name>
</gene>
<accession>A0A0F9HJ74</accession>
<keyword evidence="1" id="KW-1133">Transmembrane helix</keyword>
<evidence type="ECO:0000313" key="2">
    <source>
        <dbReference type="EMBL" id="KKL81725.1"/>
    </source>
</evidence>
<sequence length="126" mass="15285">MWEMILEYIWLILEYTYHYLKLLLPYLLVYTGITLFGLPGFFIGRFYERHLWWREIKSGRRLGELIEGQLKKRDDLIEQQKTAIEIREEQAELMEIQQKRLVGLSHEIDEVATGINFQALKRRRRA</sequence>
<protein>
    <submittedName>
        <fullName evidence="2">Uncharacterized protein</fullName>
    </submittedName>
</protein>